<dbReference type="SUPFAM" id="SSF160631">
    <property type="entry name" value="SMI1/KNR4-like"/>
    <property type="match status" value="1"/>
</dbReference>
<dbReference type="InterPro" id="IPR037883">
    <property type="entry name" value="Knr4/Smi1-like_sf"/>
</dbReference>
<dbReference type="RefSeq" id="WP_422678937.1">
    <property type="nucleotide sequence ID" value="NZ_WHJC01000451.1"/>
</dbReference>
<evidence type="ECO:0000313" key="2">
    <source>
        <dbReference type="Proteomes" id="UP000430345"/>
    </source>
</evidence>
<name>A0A6I1MSG0_9CLOT</name>
<dbReference type="Proteomes" id="UP000430345">
    <property type="component" value="Unassembled WGS sequence"/>
</dbReference>
<evidence type="ECO:0000313" key="1">
    <source>
        <dbReference type="EMBL" id="MPQ45127.1"/>
    </source>
</evidence>
<organism evidence="1 2">
    <name type="scientific">Clostridium tarantellae</name>
    <dbReference type="NCBI Taxonomy" id="39493"/>
    <lineage>
        <taxon>Bacteria</taxon>
        <taxon>Bacillati</taxon>
        <taxon>Bacillota</taxon>
        <taxon>Clostridia</taxon>
        <taxon>Eubacteriales</taxon>
        <taxon>Clostridiaceae</taxon>
        <taxon>Clostridium</taxon>
    </lineage>
</organism>
<gene>
    <name evidence="1" type="ORF">GBZ86_15495</name>
</gene>
<sequence length="59" mass="6790">MPIAEDPFGNLICFDYRTTNKPTIVFLDHEKAFNNKNLALCKICNSFNELLAMLHESNE</sequence>
<proteinExistence type="predicted"/>
<dbReference type="Gene3D" id="3.40.1580.10">
    <property type="entry name" value="SMI1/KNR4-like"/>
    <property type="match status" value="1"/>
</dbReference>
<keyword evidence="2" id="KW-1185">Reference proteome</keyword>
<protein>
    <submittedName>
        <fullName evidence="1">SMI1/KNR4 family protein</fullName>
    </submittedName>
</protein>
<reference evidence="1 2" key="1">
    <citation type="submission" date="2019-10" db="EMBL/GenBank/DDBJ databases">
        <title>The Genome Sequence of Clostridium tarantellae Isolated from Fish Brain.</title>
        <authorList>
            <person name="Bano L."/>
            <person name="Kiel M."/>
            <person name="Sales G."/>
            <person name="Doxey A.C."/>
            <person name="Mansfield M.J."/>
            <person name="Schiavone M."/>
            <person name="Rossetto O."/>
            <person name="Pirazzini M."/>
            <person name="Dobrindt U."/>
            <person name="Montecucco C."/>
        </authorList>
    </citation>
    <scope>NUCLEOTIDE SEQUENCE [LARGE SCALE GENOMIC DNA]</scope>
    <source>
        <strain evidence="1 2">DSM 3997</strain>
    </source>
</reference>
<dbReference type="EMBL" id="WHJC01000451">
    <property type="protein sequence ID" value="MPQ45127.1"/>
    <property type="molecule type" value="Genomic_DNA"/>
</dbReference>
<accession>A0A6I1MSG0</accession>
<comment type="caution">
    <text evidence="1">The sequence shown here is derived from an EMBL/GenBank/DDBJ whole genome shotgun (WGS) entry which is preliminary data.</text>
</comment>
<dbReference type="AlphaFoldDB" id="A0A6I1MSG0"/>
<dbReference type="Pfam" id="PF14568">
    <property type="entry name" value="SUKH_6"/>
    <property type="match status" value="1"/>
</dbReference>